<dbReference type="Proteomes" id="UP000603453">
    <property type="component" value="Unassembled WGS sequence"/>
</dbReference>
<proteinExistence type="predicted"/>
<comment type="caution">
    <text evidence="2">The sequence shown here is derived from an EMBL/GenBank/DDBJ whole genome shotgun (WGS) entry which is preliminary data.</text>
</comment>
<accession>A0A8H7V6J5</accession>
<dbReference type="AlphaFoldDB" id="A0A8H7V6J5"/>
<feature type="region of interest" description="Disordered" evidence="1">
    <location>
        <begin position="133"/>
        <end position="186"/>
    </location>
</feature>
<evidence type="ECO:0000313" key="3">
    <source>
        <dbReference type="Proteomes" id="UP000603453"/>
    </source>
</evidence>
<reference evidence="2" key="1">
    <citation type="submission" date="2020-12" db="EMBL/GenBank/DDBJ databases">
        <title>Metabolic potential, ecology and presence of endohyphal bacteria is reflected in genomic diversity of Mucoromycotina.</title>
        <authorList>
            <person name="Muszewska A."/>
            <person name="Okrasinska A."/>
            <person name="Steczkiewicz K."/>
            <person name="Drgas O."/>
            <person name="Orlowska M."/>
            <person name="Perlinska-Lenart U."/>
            <person name="Aleksandrzak-Piekarczyk T."/>
            <person name="Szatraj K."/>
            <person name="Zielenkiewicz U."/>
            <person name="Pilsyk S."/>
            <person name="Malc E."/>
            <person name="Mieczkowski P."/>
            <person name="Kruszewska J.S."/>
            <person name="Biernat P."/>
            <person name="Pawlowska J."/>
        </authorList>
    </citation>
    <scope>NUCLEOTIDE SEQUENCE</scope>
    <source>
        <strain evidence="2">WA0000017839</strain>
    </source>
</reference>
<protein>
    <submittedName>
        <fullName evidence="2">Uncharacterized protein</fullName>
    </submittedName>
</protein>
<gene>
    <name evidence="2" type="ORF">INT47_006842</name>
</gene>
<organism evidence="2 3">
    <name type="scientific">Mucor saturninus</name>
    <dbReference type="NCBI Taxonomy" id="64648"/>
    <lineage>
        <taxon>Eukaryota</taxon>
        <taxon>Fungi</taxon>
        <taxon>Fungi incertae sedis</taxon>
        <taxon>Mucoromycota</taxon>
        <taxon>Mucoromycotina</taxon>
        <taxon>Mucoromycetes</taxon>
        <taxon>Mucorales</taxon>
        <taxon>Mucorineae</taxon>
        <taxon>Mucoraceae</taxon>
        <taxon>Mucor</taxon>
    </lineage>
</organism>
<sequence length="186" mass="20788">MTIPDLIHHHNPVRFSLVSCVTEDSIDSAALATPLDASPPPPPSNTFSIINIVNDDPLPDLKAYPAIAATYTRRRRAQTSPRPVPSSIMMNTIPQQQPIMIHDSPPPPPATTDTTDSSTKSTKFWPRIKRMMTPTNTNTDKMKQLFESMNMTGNTDEKQETSSAKLQEQKSKRWLGRNRARVGPQR</sequence>
<dbReference type="EMBL" id="JAEPRD010000025">
    <property type="protein sequence ID" value="KAG2207367.1"/>
    <property type="molecule type" value="Genomic_DNA"/>
</dbReference>
<keyword evidence="3" id="KW-1185">Reference proteome</keyword>
<name>A0A8H7V6J5_9FUNG</name>
<evidence type="ECO:0000256" key="1">
    <source>
        <dbReference type="SAM" id="MobiDB-lite"/>
    </source>
</evidence>
<dbReference type="OrthoDB" id="2289675at2759"/>
<evidence type="ECO:0000313" key="2">
    <source>
        <dbReference type="EMBL" id="KAG2207367.1"/>
    </source>
</evidence>